<organism evidence="1 2">
    <name type="scientific">Hirschia litorea</name>
    <dbReference type="NCBI Taxonomy" id="1199156"/>
    <lineage>
        <taxon>Bacteria</taxon>
        <taxon>Pseudomonadati</taxon>
        <taxon>Pseudomonadota</taxon>
        <taxon>Alphaproteobacteria</taxon>
        <taxon>Hyphomonadales</taxon>
        <taxon>Hyphomonadaceae</taxon>
        <taxon>Hirschia</taxon>
    </lineage>
</organism>
<sequence length="43" mass="4470">MADGGLLAAMLWAGVILPWGRAGFGAIVFACSWKTAHVQPLDA</sequence>
<dbReference type="Proteomes" id="UP001596492">
    <property type="component" value="Unassembled WGS sequence"/>
</dbReference>
<accession>A0ABW2IPD4</accession>
<reference evidence="2" key="1">
    <citation type="journal article" date="2019" name="Int. J. Syst. Evol. Microbiol.">
        <title>The Global Catalogue of Microorganisms (GCM) 10K type strain sequencing project: providing services to taxonomists for standard genome sequencing and annotation.</title>
        <authorList>
            <consortium name="The Broad Institute Genomics Platform"/>
            <consortium name="The Broad Institute Genome Sequencing Center for Infectious Disease"/>
            <person name="Wu L."/>
            <person name="Ma J."/>
        </authorList>
    </citation>
    <scope>NUCLEOTIDE SEQUENCE [LARGE SCALE GENOMIC DNA]</scope>
    <source>
        <strain evidence="2">CCUG 51308</strain>
    </source>
</reference>
<comment type="caution">
    <text evidence="1">The sequence shown here is derived from an EMBL/GenBank/DDBJ whole genome shotgun (WGS) entry which is preliminary data.</text>
</comment>
<gene>
    <name evidence="1" type="ORF">ACFQS8_14430</name>
</gene>
<proteinExistence type="predicted"/>
<name>A0ABW2IPD4_9PROT</name>
<evidence type="ECO:0000313" key="1">
    <source>
        <dbReference type="EMBL" id="MFC7292824.1"/>
    </source>
</evidence>
<evidence type="ECO:0000313" key="2">
    <source>
        <dbReference type="Proteomes" id="UP001596492"/>
    </source>
</evidence>
<dbReference type="EMBL" id="JBHTBR010000005">
    <property type="protein sequence ID" value="MFC7292824.1"/>
    <property type="molecule type" value="Genomic_DNA"/>
</dbReference>
<protein>
    <submittedName>
        <fullName evidence="1">Uncharacterized protein</fullName>
    </submittedName>
</protein>
<dbReference type="RefSeq" id="WP_382168574.1">
    <property type="nucleotide sequence ID" value="NZ_JBHTBR010000005.1"/>
</dbReference>
<keyword evidence="2" id="KW-1185">Reference proteome</keyword>